<protein>
    <submittedName>
        <fullName evidence="1">Uncharacterized protein</fullName>
    </submittedName>
</protein>
<organism evidence="1 2">
    <name type="scientific">Rubroshorea leprosula</name>
    <dbReference type="NCBI Taxonomy" id="152421"/>
    <lineage>
        <taxon>Eukaryota</taxon>
        <taxon>Viridiplantae</taxon>
        <taxon>Streptophyta</taxon>
        <taxon>Embryophyta</taxon>
        <taxon>Tracheophyta</taxon>
        <taxon>Spermatophyta</taxon>
        <taxon>Magnoliopsida</taxon>
        <taxon>eudicotyledons</taxon>
        <taxon>Gunneridae</taxon>
        <taxon>Pentapetalae</taxon>
        <taxon>rosids</taxon>
        <taxon>malvids</taxon>
        <taxon>Malvales</taxon>
        <taxon>Dipterocarpaceae</taxon>
        <taxon>Rubroshorea</taxon>
    </lineage>
</organism>
<gene>
    <name evidence="1" type="ORF">SLEP1_g59073</name>
</gene>
<dbReference type="AlphaFoldDB" id="A0AAV5MVU7"/>
<dbReference type="Proteomes" id="UP001054252">
    <property type="component" value="Unassembled WGS sequence"/>
</dbReference>
<comment type="caution">
    <text evidence="1">The sequence shown here is derived from an EMBL/GenBank/DDBJ whole genome shotgun (WGS) entry which is preliminary data.</text>
</comment>
<proteinExistence type="predicted"/>
<dbReference type="EMBL" id="BPVZ01000725">
    <property type="protein sequence ID" value="GKV52497.1"/>
    <property type="molecule type" value="Genomic_DNA"/>
</dbReference>
<evidence type="ECO:0000313" key="1">
    <source>
        <dbReference type="EMBL" id="GKV52497.1"/>
    </source>
</evidence>
<evidence type="ECO:0000313" key="2">
    <source>
        <dbReference type="Proteomes" id="UP001054252"/>
    </source>
</evidence>
<sequence length="38" mass="4398">MRITPGNFLSPMGLWCRMCPLTLRARRVRGALTECRFS</sequence>
<name>A0AAV5MVU7_9ROSI</name>
<keyword evidence="2" id="KW-1185">Reference proteome</keyword>
<reference evidence="1 2" key="1">
    <citation type="journal article" date="2021" name="Commun. Biol.">
        <title>The genome of Shorea leprosula (Dipterocarpaceae) highlights the ecological relevance of drought in aseasonal tropical rainforests.</title>
        <authorList>
            <person name="Ng K.K.S."/>
            <person name="Kobayashi M.J."/>
            <person name="Fawcett J.A."/>
            <person name="Hatakeyama M."/>
            <person name="Paape T."/>
            <person name="Ng C.H."/>
            <person name="Ang C.C."/>
            <person name="Tnah L.H."/>
            <person name="Lee C.T."/>
            <person name="Nishiyama T."/>
            <person name="Sese J."/>
            <person name="O'Brien M.J."/>
            <person name="Copetti D."/>
            <person name="Mohd Noor M.I."/>
            <person name="Ong R.C."/>
            <person name="Putra M."/>
            <person name="Sireger I.Z."/>
            <person name="Indrioko S."/>
            <person name="Kosugi Y."/>
            <person name="Izuno A."/>
            <person name="Isagi Y."/>
            <person name="Lee S.L."/>
            <person name="Shimizu K.K."/>
        </authorList>
    </citation>
    <scope>NUCLEOTIDE SEQUENCE [LARGE SCALE GENOMIC DNA]</scope>
    <source>
        <strain evidence="1">214</strain>
    </source>
</reference>
<accession>A0AAV5MVU7</accession>